<accession>A0AAE8SEW1</accession>
<gene>
    <name evidence="2" type="ORF">FTOL_02675</name>
</gene>
<evidence type="ECO:0000313" key="3">
    <source>
        <dbReference type="Proteomes" id="UP001187734"/>
    </source>
</evidence>
<dbReference type="Proteomes" id="UP001187734">
    <property type="component" value="Unassembled WGS sequence"/>
</dbReference>
<sequence>MDPTLDEDGDTIMTDAPPLSRPSTPLADPWSSRFNFDTVVRNSRFNPPSVASSSPNQDNSQPEYVQPLPRAPRRLGISVGMNHSENNVDNAQQFVSRRPRAAEAADSGMSHQRNGRSMVHTPGRSQQSDQQGQSDNFGEQMRAKKLANCEEEEGDKMLPPNYFSERGFHPIRGVRPPPERVNRRGGRNDT</sequence>
<proteinExistence type="predicted"/>
<protein>
    <submittedName>
        <fullName evidence="2">Uncharacterized protein</fullName>
    </submittedName>
</protein>
<comment type="caution">
    <text evidence="2">The sequence shown here is derived from an EMBL/GenBank/DDBJ whole genome shotgun (WGS) entry which is preliminary data.</text>
</comment>
<evidence type="ECO:0000256" key="1">
    <source>
        <dbReference type="SAM" id="MobiDB-lite"/>
    </source>
</evidence>
<feature type="region of interest" description="Disordered" evidence="1">
    <location>
        <begin position="1"/>
        <end position="30"/>
    </location>
</feature>
<name>A0AAE8SEW1_9HYPO</name>
<reference evidence="2" key="1">
    <citation type="submission" date="2018-03" db="EMBL/GenBank/DDBJ databases">
        <authorList>
            <person name="Guldener U."/>
        </authorList>
    </citation>
    <scope>NUCLEOTIDE SEQUENCE</scope>
</reference>
<feature type="compositionally biased region" description="Acidic residues" evidence="1">
    <location>
        <begin position="1"/>
        <end position="10"/>
    </location>
</feature>
<dbReference type="AlphaFoldDB" id="A0AAE8SEW1"/>
<organism evidence="2 3">
    <name type="scientific">Fusarium torulosum</name>
    <dbReference type="NCBI Taxonomy" id="33205"/>
    <lineage>
        <taxon>Eukaryota</taxon>
        <taxon>Fungi</taxon>
        <taxon>Dikarya</taxon>
        <taxon>Ascomycota</taxon>
        <taxon>Pezizomycotina</taxon>
        <taxon>Sordariomycetes</taxon>
        <taxon>Hypocreomycetidae</taxon>
        <taxon>Hypocreales</taxon>
        <taxon>Nectriaceae</taxon>
        <taxon>Fusarium</taxon>
    </lineage>
</organism>
<evidence type="ECO:0000313" key="2">
    <source>
        <dbReference type="EMBL" id="SPJ72946.1"/>
    </source>
</evidence>
<feature type="compositionally biased region" description="Basic and acidic residues" evidence="1">
    <location>
        <begin position="177"/>
        <end position="190"/>
    </location>
</feature>
<dbReference type="EMBL" id="ONZP01000084">
    <property type="protein sequence ID" value="SPJ72946.1"/>
    <property type="molecule type" value="Genomic_DNA"/>
</dbReference>
<feature type="region of interest" description="Disordered" evidence="1">
    <location>
        <begin position="42"/>
        <end position="190"/>
    </location>
</feature>
<feature type="compositionally biased region" description="Polar residues" evidence="1">
    <location>
        <begin position="42"/>
        <end position="63"/>
    </location>
</feature>
<feature type="compositionally biased region" description="Polar residues" evidence="1">
    <location>
        <begin position="81"/>
        <end position="95"/>
    </location>
</feature>
<keyword evidence="3" id="KW-1185">Reference proteome</keyword>
<feature type="compositionally biased region" description="Low complexity" evidence="1">
    <location>
        <begin position="125"/>
        <end position="135"/>
    </location>
</feature>